<feature type="domain" description="HTH deoR-type" evidence="3">
    <location>
        <begin position="3"/>
        <end position="58"/>
    </location>
</feature>
<dbReference type="Proteomes" id="UP001179280">
    <property type="component" value="Unassembled WGS sequence"/>
</dbReference>
<dbReference type="SMART" id="SM00420">
    <property type="entry name" value="HTH_DEOR"/>
    <property type="match status" value="1"/>
</dbReference>
<dbReference type="PROSITE" id="PS51000">
    <property type="entry name" value="HTH_DEOR_2"/>
    <property type="match status" value="1"/>
</dbReference>
<sequence>MLSLERHEQLLAYLAEHRSIRVAEASKQLNVTEKTIRLDLEFLEEKNLIKRVHGGAVLAESETSLFPIKKRQESHGMKKQEIAEKAKASLVDHDVILIDGGSTSVAFASILGDQPLTVITNDILVASVLYDKEHIQLLMLGGARLGTTSALYSTETTSMLDSLYVKKAFIGATGVSLKNGLSVLNHQHIDWKKKIMAVGEQVTLLADSTKFGQTGLMKFADISELHSIISDSSLDLVTKKEIEALGINVQ</sequence>
<reference evidence="4" key="1">
    <citation type="submission" date="2021-01" db="EMBL/GenBank/DDBJ databases">
        <title>Genomic Encyclopedia of Type Strains, Phase IV (KMG-IV): sequencing the most valuable type-strain genomes for metagenomic binning, comparative biology and taxonomic classification.</title>
        <authorList>
            <person name="Goeker M."/>
        </authorList>
    </citation>
    <scope>NUCLEOTIDE SEQUENCE</scope>
    <source>
        <strain evidence="4">DSM 21943</strain>
    </source>
</reference>
<gene>
    <name evidence="4" type="ORF">JOC54_002207</name>
</gene>
<name>A0ABS2STV0_9BACI</name>
<evidence type="ECO:0000256" key="2">
    <source>
        <dbReference type="ARBA" id="ARBA00023163"/>
    </source>
</evidence>
<accession>A0ABS2STV0</accession>
<dbReference type="Pfam" id="PF00455">
    <property type="entry name" value="DeoRC"/>
    <property type="match status" value="1"/>
</dbReference>
<evidence type="ECO:0000256" key="1">
    <source>
        <dbReference type="ARBA" id="ARBA00023015"/>
    </source>
</evidence>
<dbReference type="EMBL" id="JAFBCV010000006">
    <property type="protein sequence ID" value="MBM7838937.1"/>
    <property type="molecule type" value="Genomic_DNA"/>
</dbReference>
<evidence type="ECO:0000259" key="3">
    <source>
        <dbReference type="PROSITE" id="PS51000"/>
    </source>
</evidence>
<dbReference type="InterPro" id="IPR014036">
    <property type="entry name" value="DeoR-like_C"/>
</dbReference>
<evidence type="ECO:0000313" key="4">
    <source>
        <dbReference type="EMBL" id="MBM7838937.1"/>
    </source>
</evidence>
<dbReference type="PANTHER" id="PTHR30363">
    <property type="entry name" value="HTH-TYPE TRANSCRIPTIONAL REGULATOR SRLR-RELATED"/>
    <property type="match status" value="1"/>
</dbReference>
<evidence type="ECO:0000313" key="5">
    <source>
        <dbReference type="Proteomes" id="UP001179280"/>
    </source>
</evidence>
<dbReference type="SUPFAM" id="SSF100950">
    <property type="entry name" value="NagB/RpiA/CoA transferase-like"/>
    <property type="match status" value="1"/>
</dbReference>
<dbReference type="SUPFAM" id="SSF46785">
    <property type="entry name" value="Winged helix' DNA-binding domain"/>
    <property type="match status" value="1"/>
</dbReference>
<keyword evidence="2" id="KW-0804">Transcription</keyword>
<keyword evidence="5" id="KW-1185">Reference proteome</keyword>
<dbReference type="InterPro" id="IPR001034">
    <property type="entry name" value="DeoR_HTH"/>
</dbReference>
<protein>
    <submittedName>
        <fullName evidence="4">DeoR/GlpR family transcriptional regulator of sugar metabolism</fullName>
    </submittedName>
</protein>
<dbReference type="InterPro" id="IPR050313">
    <property type="entry name" value="Carb_Metab_HTH_regulators"/>
</dbReference>
<dbReference type="SMART" id="SM01134">
    <property type="entry name" value="DeoRC"/>
    <property type="match status" value="1"/>
</dbReference>
<dbReference type="InterPro" id="IPR036390">
    <property type="entry name" value="WH_DNA-bd_sf"/>
</dbReference>
<dbReference type="Pfam" id="PF08220">
    <property type="entry name" value="HTH_DeoR"/>
    <property type="match status" value="1"/>
</dbReference>
<dbReference type="Gene3D" id="3.40.50.1360">
    <property type="match status" value="1"/>
</dbReference>
<dbReference type="PANTHER" id="PTHR30363:SF44">
    <property type="entry name" value="AGA OPERON TRANSCRIPTIONAL REPRESSOR-RELATED"/>
    <property type="match status" value="1"/>
</dbReference>
<keyword evidence="1" id="KW-0805">Transcription regulation</keyword>
<dbReference type="PRINTS" id="PR00037">
    <property type="entry name" value="HTHLACR"/>
</dbReference>
<dbReference type="RefSeq" id="WP_035419885.1">
    <property type="nucleotide sequence ID" value="NZ_JAFBCV010000006.1"/>
</dbReference>
<organism evidence="4 5">
    <name type="scientific">Shouchella xiaoxiensis</name>
    <dbReference type="NCBI Taxonomy" id="766895"/>
    <lineage>
        <taxon>Bacteria</taxon>
        <taxon>Bacillati</taxon>
        <taxon>Bacillota</taxon>
        <taxon>Bacilli</taxon>
        <taxon>Bacillales</taxon>
        <taxon>Bacillaceae</taxon>
        <taxon>Shouchella</taxon>
    </lineage>
</organism>
<dbReference type="InterPro" id="IPR037171">
    <property type="entry name" value="NagB/RpiA_transferase-like"/>
</dbReference>
<comment type="caution">
    <text evidence="4">The sequence shown here is derived from an EMBL/GenBank/DDBJ whole genome shotgun (WGS) entry which is preliminary data.</text>
</comment>
<dbReference type="InterPro" id="IPR036388">
    <property type="entry name" value="WH-like_DNA-bd_sf"/>
</dbReference>
<dbReference type="Gene3D" id="1.10.10.10">
    <property type="entry name" value="Winged helix-like DNA-binding domain superfamily/Winged helix DNA-binding domain"/>
    <property type="match status" value="1"/>
</dbReference>
<proteinExistence type="predicted"/>